<reference evidence="3 4" key="1">
    <citation type="submission" date="2019-09" db="EMBL/GenBank/DDBJ databases">
        <title>Actinomadura physcomitrii sp. nov., a novel actinomycete isolated from moss [Physcomitrium sphaericum (Ludw) Fuernr].</title>
        <authorList>
            <person name="Liu C."/>
            <person name="Zhuang X."/>
        </authorList>
    </citation>
    <scope>NUCLEOTIDE SEQUENCE [LARGE SCALE GENOMIC DNA]</scope>
    <source>
        <strain evidence="3 4">CYP1-1B</strain>
    </source>
</reference>
<evidence type="ECO:0000259" key="2">
    <source>
        <dbReference type="PROSITE" id="PS50937"/>
    </source>
</evidence>
<dbReference type="PRINTS" id="PR00069">
    <property type="entry name" value="ALDKETRDTASE"/>
</dbReference>
<dbReference type="PROSITE" id="PS50937">
    <property type="entry name" value="HTH_MERR_2"/>
    <property type="match status" value="1"/>
</dbReference>
<dbReference type="GO" id="GO:0005737">
    <property type="term" value="C:cytoplasm"/>
    <property type="evidence" value="ECO:0007669"/>
    <property type="project" value="TreeGrafter"/>
</dbReference>
<dbReference type="GO" id="GO:0003677">
    <property type="term" value="F:DNA binding"/>
    <property type="evidence" value="ECO:0007669"/>
    <property type="project" value="InterPro"/>
</dbReference>
<comment type="caution">
    <text evidence="3">The sequence shown here is derived from an EMBL/GenBank/DDBJ whole genome shotgun (WGS) entry which is preliminary data.</text>
</comment>
<keyword evidence="1" id="KW-0560">Oxidoreductase</keyword>
<dbReference type="PANTHER" id="PTHR43625">
    <property type="entry name" value="AFLATOXIN B1 ALDEHYDE REDUCTASE"/>
    <property type="match status" value="1"/>
</dbReference>
<dbReference type="Pfam" id="PF00248">
    <property type="entry name" value="Aldo_ket_red"/>
    <property type="match status" value="1"/>
</dbReference>
<evidence type="ECO:0000256" key="1">
    <source>
        <dbReference type="ARBA" id="ARBA00023002"/>
    </source>
</evidence>
<dbReference type="SUPFAM" id="SSF51430">
    <property type="entry name" value="NAD(P)-linked oxidoreductase"/>
    <property type="match status" value="1"/>
</dbReference>
<dbReference type="EMBL" id="WBMR01000262">
    <property type="protein sequence ID" value="KAB2362870.1"/>
    <property type="molecule type" value="Genomic_DNA"/>
</dbReference>
<proteinExistence type="predicted"/>
<gene>
    <name evidence="3" type="ORF">F9B16_44245</name>
</gene>
<dbReference type="SMART" id="SM00422">
    <property type="entry name" value="HTH_MERR"/>
    <property type="match status" value="1"/>
</dbReference>
<dbReference type="CDD" id="cd19076">
    <property type="entry name" value="AKR_AKR13A_13D"/>
    <property type="match status" value="1"/>
</dbReference>
<protein>
    <submittedName>
        <fullName evidence="3">MerR family transcriptional regulator</fullName>
    </submittedName>
</protein>
<dbReference type="Proteomes" id="UP000483004">
    <property type="component" value="Unassembled WGS sequence"/>
</dbReference>
<dbReference type="InterPro" id="IPR050791">
    <property type="entry name" value="Aldo-Keto_reductase"/>
</dbReference>
<dbReference type="InterPro" id="IPR036812">
    <property type="entry name" value="NAD(P)_OxRdtase_dom_sf"/>
</dbReference>
<feature type="domain" description="HTH merR-type" evidence="2">
    <location>
        <begin position="3"/>
        <end position="72"/>
    </location>
</feature>
<accession>A0A6L3VGB3</accession>
<dbReference type="GO" id="GO:0016491">
    <property type="term" value="F:oxidoreductase activity"/>
    <property type="evidence" value="ECO:0007669"/>
    <property type="project" value="UniProtKB-KW"/>
</dbReference>
<dbReference type="CDD" id="cd01109">
    <property type="entry name" value="HTH_YyaN"/>
    <property type="match status" value="1"/>
</dbReference>
<dbReference type="InterPro" id="IPR009061">
    <property type="entry name" value="DNA-bd_dom_put_sf"/>
</dbReference>
<keyword evidence="4" id="KW-1185">Reference proteome</keyword>
<dbReference type="Gene3D" id="3.20.20.100">
    <property type="entry name" value="NADP-dependent oxidoreductase domain"/>
    <property type="match status" value="1"/>
</dbReference>
<dbReference type="Gene3D" id="1.10.1660.10">
    <property type="match status" value="1"/>
</dbReference>
<dbReference type="GO" id="GO:0006355">
    <property type="term" value="P:regulation of DNA-templated transcription"/>
    <property type="evidence" value="ECO:0007669"/>
    <property type="project" value="InterPro"/>
</dbReference>
<dbReference type="InterPro" id="IPR023210">
    <property type="entry name" value="NADP_OxRdtase_dom"/>
</dbReference>
<dbReference type="PANTHER" id="PTHR43625:SF40">
    <property type="entry name" value="ALDO-KETO REDUCTASE YAKC [NADP(+)]"/>
    <property type="match status" value="1"/>
</dbReference>
<sequence length="439" mass="47256">MKTWSIREAAGKCGLPPDTMRWYEKAGLVGPIERGPDGRRRYTGADIDRLTLLRKLRATGMPIRELRRYADLVRSGAGEPERFDVLRRHRAFVSEALATQREYLRLLDRKIGIYQARAHGTARHGKGAELGGLAVSAQGLGCMGMSEWRGPTDWDSATETIRRAIDLGVTFLDTADVYGAGHNEVLVGRAISGRRERVQLATKFGVDRSAGAGTAVRRGEAGYVKRACEASLLRLGVDVIDLYYLHRPPQTAEIEETVGAMAELVAEGKVRFLGLSAVDGDLLRRAHAVHPIAAVQSEYSLWSRGIEATVLDAMRDLGVGLVPYSPLGRGYLTGTLDSGAEDARRGNPRFGPVAEHAAANRAVIDAVRSLADAKGATPAQVALAWVHAQARRLGVPVVPIPGTKRVARLEENLAALELSLTDDDLAFLGSLAGTGSSAS</sequence>
<dbReference type="Pfam" id="PF13411">
    <property type="entry name" value="MerR_1"/>
    <property type="match status" value="1"/>
</dbReference>
<dbReference type="SUPFAM" id="SSF46955">
    <property type="entry name" value="Putative DNA-binding domain"/>
    <property type="match status" value="1"/>
</dbReference>
<evidence type="ECO:0000313" key="3">
    <source>
        <dbReference type="EMBL" id="KAB2362870.1"/>
    </source>
</evidence>
<dbReference type="AlphaFoldDB" id="A0A6L3VGB3"/>
<dbReference type="OrthoDB" id="9768793at2"/>
<evidence type="ECO:0000313" key="4">
    <source>
        <dbReference type="Proteomes" id="UP000483004"/>
    </source>
</evidence>
<dbReference type="InterPro" id="IPR000551">
    <property type="entry name" value="MerR-type_HTH_dom"/>
</dbReference>
<organism evidence="3 4">
    <name type="scientific">Actinomadura montaniterrae</name>
    <dbReference type="NCBI Taxonomy" id="1803903"/>
    <lineage>
        <taxon>Bacteria</taxon>
        <taxon>Bacillati</taxon>
        <taxon>Actinomycetota</taxon>
        <taxon>Actinomycetes</taxon>
        <taxon>Streptosporangiales</taxon>
        <taxon>Thermomonosporaceae</taxon>
        <taxon>Actinomadura</taxon>
    </lineage>
</organism>
<dbReference type="RefSeq" id="WP_151546259.1">
    <property type="nucleotide sequence ID" value="NZ_WBMR01000262.1"/>
</dbReference>
<dbReference type="InterPro" id="IPR020471">
    <property type="entry name" value="AKR"/>
</dbReference>
<name>A0A6L3VGB3_9ACTN</name>